<sequence length="256" mass="28424">MAIVRSPAKPKSQRILILSLSITGIAFLLLYSSFTSTSGFSRSSPKPIADVFTKRSSSSITADYDQDKYLYWGHRIDCPGKHCDTCAGLGHQESSLRCALEEAMFLQRTLVMPARMCINPMHNKKGILHQSGSASSDQGWVATSCPMDSLYDLDLISRKIPVILDNSEMWHRVLSTTMKLGSRSVAHVEGVSRQELKEDSLYANLLLINRTASPLAWFAECKDRKNHSTVALPYSFLPSMAAKKLRDAANKVCFCV</sequence>
<dbReference type="Proteomes" id="UP001153076">
    <property type="component" value="Unassembled WGS sequence"/>
</dbReference>
<accession>A0A9Q1KHU4</accession>
<evidence type="ECO:0000313" key="3">
    <source>
        <dbReference type="Proteomes" id="UP001153076"/>
    </source>
</evidence>
<keyword evidence="1" id="KW-0812">Transmembrane</keyword>
<evidence type="ECO:0000313" key="2">
    <source>
        <dbReference type="EMBL" id="KAJ8443215.1"/>
    </source>
</evidence>
<proteinExistence type="predicted"/>
<keyword evidence="3" id="KW-1185">Reference proteome</keyword>
<gene>
    <name evidence="2" type="ORF">Cgig2_017208</name>
</gene>
<dbReference type="PANTHER" id="PTHR31469:SF8">
    <property type="entry name" value="OS07G0641000 PROTEIN"/>
    <property type="match status" value="1"/>
</dbReference>
<name>A0A9Q1KHU4_9CARY</name>
<dbReference type="OrthoDB" id="1903705at2759"/>
<protein>
    <submittedName>
        <fullName evidence="2">Uncharacterized protein</fullName>
    </submittedName>
</protein>
<dbReference type="AlphaFoldDB" id="A0A9Q1KHU4"/>
<feature type="transmembrane region" description="Helical" evidence="1">
    <location>
        <begin position="15"/>
        <end position="34"/>
    </location>
</feature>
<organism evidence="2 3">
    <name type="scientific">Carnegiea gigantea</name>
    <dbReference type="NCBI Taxonomy" id="171969"/>
    <lineage>
        <taxon>Eukaryota</taxon>
        <taxon>Viridiplantae</taxon>
        <taxon>Streptophyta</taxon>
        <taxon>Embryophyta</taxon>
        <taxon>Tracheophyta</taxon>
        <taxon>Spermatophyta</taxon>
        <taxon>Magnoliopsida</taxon>
        <taxon>eudicotyledons</taxon>
        <taxon>Gunneridae</taxon>
        <taxon>Pentapetalae</taxon>
        <taxon>Caryophyllales</taxon>
        <taxon>Cactineae</taxon>
        <taxon>Cactaceae</taxon>
        <taxon>Cactoideae</taxon>
        <taxon>Echinocereeae</taxon>
        <taxon>Carnegiea</taxon>
    </lineage>
</organism>
<reference evidence="2" key="1">
    <citation type="submission" date="2022-04" db="EMBL/GenBank/DDBJ databases">
        <title>Carnegiea gigantea Genome sequencing and assembly v2.</title>
        <authorList>
            <person name="Copetti D."/>
            <person name="Sanderson M.J."/>
            <person name="Burquez A."/>
            <person name="Wojciechowski M.F."/>
        </authorList>
    </citation>
    <scope>NUCLEOTIDE SEQUENCE</scope>
    <source>
        <strain evidence="2">SGP5-SGP5p</strain>
        <tissue evidence="2">Aerial part</tissue>
    </source>
</reference>
<dbReference type="PANTHER" id="PTHR31469">
    <property type="entry name" value="OS07G0633600 PROTEIN"/>
    <property type="match status" value="1"/>
</dbReference>
<dbReference type="GO" id="GO:0005794">
    <property type="term" value="C:Golgi apparatus"/>
    <property type="evidence" value="ECO:0007669"/>
    <property type="project" value="TreeGrafter"/>
</dbReference>
<comment type="caution">
    <text evidence="2">The sequence shown here is derived from an EMBL/GenBank/DDBJ whole genome shotgun (WGS) entry which is preliminary data.</text>
</comment>
<keyword evidence="1" id="KW-1133">Transmembrane helix</keyword>
<keyword evidence="1" id="KW-0472">Membrane</keyword>
<evidence type="ECO:0000256" key="1">
    <source>
        <dbReference type="SAM" id="Phobius"/>
    </source>
</evidence>
<dbReference type="EMBL" id="JAKOGI010000124">
    <property type="protein sequence ID" value="KAJ8443215.1"/>
    <property type="molecule type" value="Genomic_DNA"/>
</dbReference>